<protein>
    <submittedName>
        <fullName evidence="4">T9SS type A sorting domain-containing protein</fullName>
    </submittedName>
</protein>
<dbReference type="InterPro" id="IPR026444">
    <property type="entry name" value="Secre_tail"/>
</dbReference>
<dbReference type="NCBIfam" id="TIGR04183">
    <property type="entry name" value="Por_Secre_tail"/>
    <property type="match status" value="1"/>
</dbReference>
<dbReference type="InterPro" id="IPR025965">
    <property type="entry name" value="FlgD/Vpr_Ig-like"/>
</dbReference>
<feature type="domain" description="DUF11" evidence="2">
    <location>
        <begin position="589"/>
        <end position="714"/>
    </location>
</feature>
<dbReference type="PANTHER" id="PTHR34819">
    <property type="entry name" value="LARGE CYSTEINE-RICH PERIPLASMIC PROTEIN OMCB"/>
    <property type="match status" value="1"/>
</dbReference>
<dbReference type="Gene3D" id="2.60.40.4070">
    <property type="match status" value="1"/>
</dbReference>
<dbReference type="AlphaFoldDB" id="A0A7V2B1Y5"/>
<feature type="domain" description="DUF11" evidence="2">
    <location>
        <begin position="724"/>
        <end position="844"/>
    </location>
</feature>
<name>A0A7V2B1Y5_RHOMR</name>
<evidence type="ECO:0000313" key="4">
    <source>
        <dbReference type="EMBL" id="HER96809.1"/>
    </source>
</evidence>
<dbReference type="InterPro" id="IPR013783">
    <property type="entry name" value="Ig-like_fold"/>
</dbReference>
<evidence type="ECO:0000256" key="1">
    <source>
        <dbReference type="SAM" id="MobiDB-lite"/>
    </source>
</evidence>
<dbReference type="NCBIfam" id="TIGR01451">
    <property type="entry name" value="B_ant_repeat"/>
    <property type="match status" value="1"/>
</dbReference>
<dbReference type="Pfam" id="PF01345">
    <property type="entry name" value="DUF11"/>
    <property type="match status" value="3"/>
</dbReference>
<reference evidence="4" key="1">
    <citation type="journal article" date="2020" name="mSystems">
        <title>Genome- and Community-Level Interaction Insights into Carbon Utilization and Element Cycling Functions of Hydrothermarchaeota in Hydrothermal Sediment.</title>
        <authorList>
            <person name="Zhou Z."/>
            <person name="Liu Y."/>
            <person name="Xu W."/>
            <person name="Pan J."/>
            <person name="Luo Z.H."/>
            <person name="Li M."/>
        </authorList>
    </citation>
    <scope>NUCLEOTIDE SEQUENCE [LARGE SCALE GENOMIC DNA]</scope>
    <source>
        <strain evidence="4">SpSt-143</strain>
    </source>
</reference>
<feature type="domain" description="FlgD/Vpr Ig-like" evidence="3">
    <location>
        <begin position="884"/>
        <end position="945"/>
    </location>
</feature>
<sequence length="958" mass="102770">MGGPDPFWWHPQTFQPRQRADGRWYIEDPFNAEFYTNGQLDRDFTYRFDYTYANPCTGEGSSDTETREAGWLYPVVFFDFGQGPHDLEGDPTGTVFTRDVTYTVEPGDPPLTINFHATVRLPCGAAAASVASGQSSIQQVCGCAAYPESHVFDASDPIVNSLDVGVVFGPVLVQPEDKDVITFVATCEGRRVKNAELEVTVKPEENSGGHLHDGDRPRGYLNGTEITDSRPSIKVKTNDGGYAIVDFVPGKDLATRSHGIAGIYVIKARSTRFPYRPKSQTSYRFPVLVPRLQELGPGANYQLSPIGGPPHPKVLYGTPATLNAVRQLADAFRQRQEEHNADLRFYGKPEWPIAPTKVLAISLEDGGLFDLPQRGWWRIPFGLHGYGLQALIVPSLTGLGFPVPKKEVTAWMEREFRRLGEQYGTWYSDGGSPWNLAVEQRTATRVNMASTADGPDLATVVFLSDPADRYAAGVGQTVTYTVGVENLARSTQAHNVVLTATLPSELTFLSANPAPTRMAGANQPVWELGTLDAEGVPRLFDVVAEVGGSVAPGTMLTVTAEASTSDADANPSDNQSEAFGLLVQPPGPDLVVRSDIAATAMTVGQPIPLTLEVANAGNAPAADVTLSLTLPDSVTLDSASPAPATSSAGRATWNLGSLAPDTSKRVTVTVSLDPALLARVPLDPDLEAGGVLTYTLQAESVTPDIDLSNNVEEVVKRVEFAGPDLSVSMNVQGADGPGMLSPGQDVTYTLLYGNAGNQMAPATTLSLSLWSGLELVSAQPAPSRTMTSPTFAGGVLGWDLGDLPVGEWGMVQVQLHVASIPPEGSLVLAVVGSGSADTHPVDNTVLDHRTIAVVGSSREDQLSNAEGRYQLAQNYPNPFILVTTIEYTVSQASPVKLEIYNLLGQKLRTLVDGFQVAGRYVVRWDGLDGHGHRVPSGVYLYQLRAGQTVITRKMTLMK</sequence>
<feature type="compositionally biased region" description="Basic and acidic residues" evidence="1">
    <location>
        <begin position="204"/>
        <end position="218"/>
    </location>
</feature>
<dbReference type="EMBL" id="DSGB01000006">
    <property type="protein sequence ID" value="HER96809.1"/>
    <property type="molecule type" value="Genomic_DNA"/>
</dbReference>
<feature type="region of interest" description="Disordered" evidence="1">
    <location>
        <begin position="204"/>
        <end position="226"/>
    </location>
</feature>
<dbReference type="PANTHER" id="PTHR34819:SF5">
    <property type="entry name" value="CONSERVED REPEAT DOMAIN PROTEIN"/>
    <property type="match status" value="1"/>
</dbReference>
<evidence type="ECO:0000259" key="2">
    <source>
        <dbReference type="Pfam" id="PF01345"/>
    </source>
</evidence>
<dbReference type="Gene3D" id="2.60.40.10">
    <property type="entry name" value="Immunoglobulins"/>
    <property type="match status" value="1"/>
</dbReference>
<dbReference type="InterPro" id="IPR047589">
    <property type="entry name" value="DUF11_rpt"/>
</dbReference>
<organism evidence="4">
    <name type="scientific">Rhodothermus marinus</name>
    <name type="common">Rhodothermus obamensis</name>
    <dbReference type="NCBI Taxonomy" id="29549"/>
    <lineage>
        <taxon>Bacteria</taxon>
        <taxon>Pseudomonadati</taxon>
        <taxon>Rhodothermota</taxon>
        <taxon>Rhodothermia</taxon>
        <taxon>Rhodothermales</taxon>
        <taxon>Rhodothermaceae</taxon>
        <taxon>Rhodothermus</taxon>
    </lineage>
</organism>
<gene>
    <name evidence="4" type="ORF">ENO59_09890</name>
</gene>
<proteinExistence type="predicted"/>
<dbReference type="InterPro" id="IPR051172">
    <property type="entry name" value="Chlamydia_OmcB"/>
</dbReference>
<accession>A0A7V2B1Y5</accession>
<dbReference type="Pfam" id="PF13860">
    <property type="entry name" value="FlgD_ig"/>
    <property type="match status" value="1"/>
</dbReference>
<feature type="domain" description="DUF11" evidence="2">
    <location>
        <begin position="468"/>
        <end position="578"/>
    </location>
</feature>
<comment type="caution">
    <text evidence="4">The sequence shown here is derived from an EMBL/GenBank/DDBJ whole genome shotgun (WGS) entry which is preliminary data.</text>
</comment>
<dbReference type="InterPro" id="IPR001434">
    <property type="entry name" value="OmcB-like_DUF11"/>
</dbReference>
<evidence type="ECO:0000259" key="3">
    <source>
        <dbReference type="Pfam" id="PF13860"/>
    </source>
</evidence>